<keyword evidence="4 9" id="KW-0689">Ribosomal protein</keyword>
<gene>
    <name evidence="11" type="primary">MRPS15</name>
</gene>
<dbReference type="SUPFAM" id="SSF47060">
    <property type="entry name" value="S15/NS1 RNA-binding domain"/>
    <property type="match status" value="1"/>
</dbReference>
<dbReference type="HAMAP" id="MF_01343_B">
    <property type="entry name" value="Ribosomal_uS15_B"/>
    <property type="match status" value="1"/>
</dbReference>
<dbReference type="Gene3D" id="1.10.287.10">
    <property type="entry name" value="S15/NS1, RNA-binding"/>
    <property type="match status" value="1"/>
</dbReference>
<dbReference type="NCBIfam" id="TIGR00952">
    <property type="entry name" value="S15_bact"/>
    <property type="match status" value="1"/>
</dbReference>
<keyword evidence="5" id="KW-0496">Mitochondrion</keyword>
<dbReference type="InterPro" id="IPR052137">
    <property type="entry name" value="uS15_ribosomal"/>
</dbReference>
<dbReference type="GeneTree" id="ENSGT00390000001737"/>
<dbReference type="GO" id="GO:0005763">
    <property type="term" value="C:mitochondrial small ribosomal subunit"/>
    <property type="evidence" value="ECO:0007669"/>
    <property type="project" value="Ensembl"/>
</dbReference>
<dbReference type="CDD" id="cd00353">
    <property type="entry name" value="Ribosomal_S15p_S13e"/>
    <property type="match status" value="1"/>
</dbReference>
<dbReference type="AlphaFoldDB" id="A0A670JSU6"/>
<dbReference type="GO" id="GO:0032543">
    <property type="term" value="P:mitochondrial translation"/>
    <property type="evidence" value="ECO:0007669"/>
    <property type="project" value="TreeGrafter"/>
</dbReference>
<comment type="subcellular location">
    <subcellularLocation>
        <location evidence="1">Mitochondrion</location>
    </subcellularLocation>
</comment>
<dbReference type="GO" id="GO:0003723">
    <property type="term" value="F:RNA binding"/>
    <property type="evidence" value="ECO:0007669"/>
    <property type="project" value="TreeGrafter"/>
</dbReference>
<evidence type="ECO:0000256" key="7">
    <source>
        <dbReference type="ARBA" id="ARBA00035249"/>
    </source>
</evidence>
<feature type="region of interest" description="Disordered" evidence="10">
    <location>
        <begin position="255"/>
        <end position="284"/>
    </location>
</feature>
<evidence type="ECO:0000256" key="6">
    <source>
        <dbReference type="ARBA" id="ARBA00023274"/>
    </source>
</evidence>
<evidence type="ECO:0000256" key="9">
    <source>
        <dbReference type="RuleBase" id="RU003919"/>
    </source>
</evidence>
<dbReference type="Pfam" id="PF00312">
    <property type="entry name" value="Ribosomal_S15"/>
    <property type="match status" value="1"/>
</dbReference>
<comment type="similarity">
    <text evidence="2 9">Belongs to the universal ribosomal protein uS15 family.</text>
</comment>
<keyword evidence="6 9" id="KW-0687">Ribonucleoprotein</keyword>
<dbReference type="GO" id="GO:0005654">
    <property type="term" value="C:nucleoplasm"/>
    <property type="evidence" value="ECO:0007669"/>
    <property type="project" value="Ensembl"/>
</dbReference>
<evidence type="ECO:0000256" key="5">
    <source>
        <dbReference type="ARBA" id="ARBA00023128"/>
    </source>
</evidence>
<reference evidence="11" key="2">
    <citation type="submission" date="2025-08" db="UniProtKB">
        <authorList>
            <consortium name="Ensembl"/>
        </authorList>
    </citation>
    <scope>IDENTIFICATION</scope>
</reference>
<evidence type="ECO:0000256" key="4">
    <source>
        <dbReference type="ARBA" id="ARBA00022980"/>
    </source>
</evidence>
<proteinExistence type="inferred from homology"/>
<accession>A0A670JSU6</accession>
<dbReference type="InterPro" id="IPR000589">
    <property type="entry name" value="Ribosomal_uS15"/>
</dbReference>
<reference evidence="11" key="3">
    <citation type="submission" date="2025-09" db="UniProtKB">
        <authorList>
            <consortium name="Ensembl"/>
        </authorList>
    </citation>
    <scope>IDENTIFICATION</scope>
</reference>
<organism evidence="11 12">
    <name type="scientific">Podarcis muralis</name>
    <name type="common">Wall lizard</name>
    <name type="synonym">Lacerta muralis</name>
    <dbReference type="NCBI Taxonomy" id="64176"/>
    <lineage>
        <taxon>Eukaryota</taxon>
        <taxon>Metazoa</taxon>
        <taxon>Chordata</taxon>
        <taxon>Craniata</taxon>
        <taxon>Vertebrata</taxon>
        <taxon>Euteleostomi</taxon>
        <taxon>Lepidosauria</taxon>
        <taxon>Squamata</taxon>
        <taxon>Bifurcata</taxon>
        <taxon>Unidentata</taxon>
        <taxon>Episquamata</taxon>
        <taxon>Laterata</taxon>
        <taxon>Lacertibaenia</taxon>
        <taxon>Lacertidae</taxon>
        <taxon>Podarcis</taxon>
    </lineage>
</organism>
<feature type="compositionally biased region" description="Basic and acidic residues" evidence="10">
    <location>
        <begin position="259"/>
        <end position="274"/>
    </location>
</feature>
<evidence type="ECO:0000313" key="11">
    <source>
        <dbReference type="Ensembl" id="ENSPMRP00000027506.1"/>
    </source>
</evidence>
<evidence type="ECO:0000256" key="8">
    <source>
        <dbReference type="ARBA" id="ARBA00035528"/>
    </source>
</evidence>
<dbReference type="GO" id="GO:0003735">
    <property type="term" value="F:structural constituent of ribosome"/>
    <property type="evidence" value="ECO:0007669"/>
    <property type="project" value="InterPro"/>
</dbReference>
<dbReference type="GO" id="GO:0005730">
    <property type="term" value="C:nucleolus"/>
    <property type="evidence" value="ECO:0007669"/>
    <property type="project" value="Ensembl"/>
</dbReference>
<dbReference type="InterPro" id="IPR009068">
    <property type="entry name" value="uS15_NS1_RNA-bd_sf"/>
</dbReference>
<evidence type="ECO:0000256" key="2">
    <source>
        <dbReference type="ARBA" id="ARBA00008434"/>
    </source>
</evidence>
<reference evidence="11 12" key="1">
    <citation type="journal article" date="2019" name="Proc. Natl. Acad. Sci. U.S.A.">
        <title>Regulatory changes in pterin and carotenoid genes underlie balanced color polymorphisms in the wall lizard.</title>
        <authorList>
            <person name="Andrade P."/>
            <person name="Pinho C."/>
            <person name="Perez I de Lanuza G."/>
            <person name="Afonso S."/>
            <person name="Brejcha J."/>
            <person name="Rubin C.J."/>
            <person name="Wallerman O."/>
            <person name="Pereira P."/>
            <person name="Sabatino S.J."/>
            <person name="Bellati A."/>
            <person name="Pellitteri-Rosa D."/>
            <person name="Bosakova Z."/>
            <person name="Bunikis I."/>
            <person name="Carretero M.A."/>
            <person name="Feiner N."/>
            <person name="Marsik P."/>
            <person name="Pauperio F."/>
            <person name="Salvi D."/>
            <person name="Soler L."/>
            <person name="While G.M."/>
            <person name="Uller T."/>
            <person name="Font E."/>
            <person name="Andersson L."/>
            <person name="Carneiro M."/>
        </authorList>
    </citation>
    <scope>NUCLEOTIDE SEQUENCE</scope>
</reference>
<dbReference type="SMART" id="SM01387">
    <property type="entry name" value="Ribosomal_S15"/>
    <property type="match status" value="1"/>
</dbReference>
<name>A0A670JSU6_PODMU</name>
<evidence type="ECO:0000256" key="3">
    <source>
        <dbReference type="ARBA" id="ARBA00022946"/>
    </source>
</evidence>
<evidence type="ECO:0000256" key="10">
    <source>
        <dbReference type="SAM" id="MobiDB-lite"/>
    </source>
</evidence>
<dbReference type="Proteomes" id="UP000472272">
    <property type="component" value="Chromosome 8"/>
</dbReference>
<protein>
    <recommendedName>
        <fullName evidence="7">Small ribosomal subunit protein uS15m</fullName>
    </recommendedName>
    <alternativeName>
        <fullName evidence="8">28S ribosomal protein S15, mitochondrial</fullName>
    </alternativeName>
</protein>
<dbReference type="PANTHER" id="PTHR46685">
    <property type="entry name" value="28S RIBOSOMAL PROTEIN S15, MITOCHONDRIAL"/>
    <property type="match status" value="1"/>
</dbReference>
<dbReference type="InterPro" id="IPR005290">
    <property type="entry name" value="Ribosomal_uS15_bac-type"/>
</dbReference>
<dbReference type="PANTHER" id="PTHR46685:SF1">
    <property type="entry name" value="SMALL RIBOSOMAL SUBUNIT PROTEIN US15M"/>
    <property type="match status" value="1"/>
</dbReference>
<keyword evidence="3" id="KW-0809">Transit peptide</keyword>
<dbReference type="Ensembl" id="ENSPMRT00000029171.1">
    <property type="protein sequence ID" value="ENSPMRP00000027506.1"/>
    <property type="gene ID" value="ENSPMRG00000017738.1"/>
</dbReference>
<evidence type="ECO:0000313" key="12">
    <source>
        <dbReference type="Proteomes" id="UP000472272"/>
    </source>
</evidence>
<keyword evidence="12" id="KW-1185">Reference proteome</keyword>
<evidence type="ECO:0000256" key="1">
    <source>
        <dbReference type="ARBA" id="ARBA00004173"/>
    </source>
</evidence>
<sequence>MFHLLMSLKIASPQIVLRLEELFYLPKNQEGEVMCLITSKEQNANVLLCYCIALMWLKCNPCCFSVLLDKSPLLQTARDYARPVRRKKQEIPSHLDDLPPTMLKKPYANIPVIDKVDDVVRRLLSLEMASQKEKVKIKKQQLADQVRKSPTDTSSLEVQVAFLTAKIRTLQEHLHMHTKDTVNRRQMLIAIDRRKMLLKYLRNTKYDVFEKTCKVLDIKYEFPPLYCRRATRRWIAKKALCNKVYQEVQKLKAPQRLKQRQEWLERTRAREAEKQASPTEGSPV</sequence>